<dbReference type="OrthoDB" id="9799894at2"/>
<dbReference type="RefSeq" id="WP_092886989.1">
    <property type="nucleotide sequence ID" value="NZ_CP061498.1"/>
</dbReference>
<evidence type="ECO:0000256" key="1">
    <source>
        <dbReference type="SAM" id="MobiDB-lite"/>
    </source>
</evidence>
<proteinExistence type="predicted"/>
<dbReference type="STRING" id="564137.SAMN04488238_103379"/>
<organism evidence="2 3">
    <name type="scientific">Roseicitreum antarcticum</name>
    <dbReference type="NCBI Taxonomy" id="564137"/>
    <lineage>
        <taxon>Bacteria</taxon>
        <taxon>Pseudomonadati</taxon>
        <taxon>Pseudomonadota</taxon>
        <taxon>Alphaproteobacteria</taxon>
        <taxon>Rhodobacterales</taxon>
        <taxon>Paracoccaceae</taxon>
        <taxon>Roseicitreum</taxon>
    </lineage>
</organism>
<keyword evidence="3" id="KW-1185">Reference proteome</keyword>
<evidence type="ECO:0000313" key="2">
    <source>
        <dbReference type="EMBL" id="SDW79745.1"/>
    </source>
</evidence>
<dbReference type="PIRSF" id="PIRSF032131">
    <property type="entry name" value="UCP032131"/>
    <property type="match status" value="1"/>
</dbReference>
<evidence type="ECO:0000313" key="3">
    <source>
        <dbReference type="Proteomes" id="UP000198539"/>
    </source>
</evidence>
<dbReference type="AlphaFoldDB" id="A0A1H2WGS0"/>
<evidence type="ECO:0008006" key="4">
    <source>
        <dbReference type="Google" id="ProtNLM"/>
    </source>
</evidence>
<gene>
    <name evidence="2" type="ORF">SAMN04488238_103379</name>
</gene>
<reference evidence="2 3" key="1">
    <citation type="submission" date="2016-10" db="EMBL/GenBank/DDBJ databases">
        <authorList>
            <person name="de Groot N.N."/>
        </authorList>
    </citation>
    <scope>NUCLEOTIDE SEQUENCE [LARGE SCALE GENOMIC DNA]</scope>
    <source>
        <strain evidence="2 3">CGMCC 1.8894</strain>
    </source>
</reference>
<sequence>MIRFTLSCSKGHQFDSWFAGNAAYDSLRSAGHVTCPICGDAQVAKALMAPAVRPGKADAAPPAPARAPAPAPAPGPAASRPMIAAPPPEVAAKLAALRKHIEAHADYVGPRFADEARRMHLGDAPERAIYGDANPSEVRALLEDGVPIAPLPFIPKAKTN</sequence>
<protein>
    <recommendedName>
        <fullName evidence="4">DUF1178 family protein</fullName>
    </recommendedName>
</protein>
<dbReference type="Pfam" id="PF06676">
    <property type="entry name" value="DUF1178"/>
    <property type="match status" value="1"/>
</dbReference>
<feature type="compositionally biased region" description="Pro residues" evidence="1">
    <location>
        <begin position="61"/>
        <end position="75"/>
    </location>
</feature>
<dbReference type="EMBL" id="FNOM01000003">
    <property type="protein sequence ID" value="SDW79745.1"/>
    <property type="molecule type" value="Genomic_DNA"/>
</dbReference>
<dbReference type="InterPro" id="IPR009562">
    <property type="entry name" value="DUF1178"/>
</dbReference>
<dbReference type="Proteomes" id="UP000198539">
    <property type="component" value="Unassembled WGS sequence"/>
</dbReference>
<name>A0A1H2WGS0_9RHOB</name>
<feature type="region of interest" description="Disordered" evidence="1">
    <location>
        <begin position="54"/>
        <end position="84"/>
    </location>
</feature>
<accession>A0A1H2WGS0</accession>